<dbReference type="EMBL" id="RXPE01000005">
    <property type="protein sequence ID" value="RTR29086.1"/>
    <property type="molecule type" value="Genomic_DNA"/>
</dbReference>
<name>A0A3S0KL41_9DEIO</name>
<dbReference type="Proteomes" id="UP000277766">
    <property type="component" value="Unassembled WGS sequence"/>
</dbReference>
<reference evidence="1 2" key="1">
    <citation type="submission" date="2018-12" db="EMBL/GenBank/DDBJ databases">
        <title>Deinococcus radiophilus ATCC 27603 genome sequencing and assembly.</title>
        <authorList>
            <person name="Maclea K.S."/>
            <person name="Maynard C.R."/>
        </authorList>
    </citation>
    <scope>NUCLEOTIDE SEQUENCE [LARGE SCALE GENOMIC DNA]</scope>
    <source>
        <strain evidence="1 2">ATCC 27603</strain>
    </source>
</reference>
<evidence type="ECO:0008006" key="3">
    <source>
        <dbReference type="Google" id="ProtNLM"/>
    </source>
</evidence>
<gene>
    <name evidence="1" type="ORF">EJ104_04380</name>
</gene>
<organism evidence="1 2">
    <name type="scientific">Deinococcus radiophilus</name>
    <dbReference type="NCBI Taxonomy" id="32062"/>
    <lineage>
        <taxon>Bacteria</taxon>
        <taxon>Thermotogati</taxon>
        <taxon>Deinococcota</taxon>
        <taxon>Deinococci</taxon>
        <taxon>Deinococcales</taxon>
        <taxon>Deinococcaceae</taxon>
        <taxon>Deinococcus</taxon>
    </lineage>
</organism>
<protein>
    <recommendedName>
        <fullName evidence="3">TnsE C-terminal domain-containing protein</fullName>
    </recommendedName>
</protein>
<proteinExistence type="predicted"/>
<evidence type="ECO:0000313" key="2">
    <source>
        <dbReference type="Proteomes" id="UP000277766"/>
    </source>
</evidence>
<dbReference type="RefSeq" id="WP_126351540.1">
    <property type="nucleotide sequence ID" value="NZ_RXPE01000005.1"/>
</dbReference>
<comment type="caution">
    <text evidence="1">The sequence shown here is derived from an EMBL/GenBank/DDBJ whole genome shotgun (WGS) entry which is preliminary data.</text>
</comment>
<accession>A0A3S0KL41</accession>
<keyword evidence="2" id="KW-1185">Reference proteome</keyword>
<evidence type="ECO:0000313" key="1">
    <source>
        <dbReference type="EMBL" id="RTR29086.1"/>
    </source>
</evidence>
<sequence length="535" mass="60364">MKKWPQLNALPEDNRLWVLTWLGPLEPRPGNSQPGLLAFLAAIPYSARRSPAQVNYGRFPQSFDLERVLRVEFSLGDLPALHVGMMFRNRKLVRNRRPLTITETFLADFDSQKALRLTESPDLNPTNTLTGNAWDMLSHSGYVALETQSRRLLVPALELIRWGYGTSSRVLQSIVSGEIGSVLSEISQSGVLQDGIYKYPLPKGFPATDTPQLAWLTLDPVARKAALQLANELSVGQRHTSQGLFVYPKIAFPYRGLRRFTCQGRYLAGSFLVTRIIDLDLSLPFNEVQLLQESGEAYSSMQLETQTRTLRRKVKNASQISLHANIEPQSNRSAVFLPALPALFSDRVPISLQHSDREGHSSFSPFFIPSPRHLTTGTGQDRSSPARQAVLQGEKIEAPIENDDFRGLRQMLSHLNLPYRELTINNPGGAESRFSNLYKSDGERVGCLIVEVQNDDQYWYLLEKERVNEACGSLLLATRKLQVDEQTIAALMDTWSRKRRWPGQLPGWYLQRIAHSFTSAETYAAGIRRRLHLPS</sequence>
<dbReference type="AlphaFoldDB" id="A0A3S0KL41"/>